<gene>
    <name evidence="1" type="ORF">M569_08952</name>
</gene>
<keyword evidence="2" id="KW-1185">Reference proteome</keyword>
<name>S8CM32_9LAMI</name>
<proteinExistence type="predicted"/>
<accession>S8CM32</accession>
<comment type="caution">
    <text evidence="1">The sequence shown here is derived from an EMBL/GenBank/DDBJ whole genome shotgun (WGS) entry which is preliminary data.</text>
</comment>
<evidence type="ECO:0008006" key="3">
    <source>
        <dbReference type="Google" id="ProtNLM"/>
    </source>
</evidence>
<sequence>MESQEFPRRGMDPIDESSDALFHGRRRRCFYFPCFDRSEADSSRGGDGTGAPSWWTKMSGSALWTRGVDALMKIREWSEILAGPRWKTFIRRFNRNRGGGGNGKHANYQYDPLSYAMNFDEGNGISDLEADEAYYSRNFSSRYAKGSIDLPYK</sequence>
<evidence type="ECO:0000313" key="1">
    <source>
        <dbReference type="EMBL" id="EPS65826.1"/>
    </source>
</evidence>
<evidence type="ECO:0000313" key="2">
    <source>
        <dbReference type="Proteomes" id="UP000015453"/>
    </source>
</evidence>
<feature type="non-terminal residue" evidence="1">
    <location>
        <position position="153"/>
    </location>
</feature>
<organism evidence="1 2">
    <name type="scientific">Genlisea aurea</name>
    <dbReference type="NCBI Taxonomy" id="192259"/>
    <lineage>
        <taxon>Eukaryota</taxon>
        <taxon>Viridiplantae</taxon>
        <taxon>Streptophyta</taxon>
        <taxon>Embryophyta</taxon>
        <taxon>Tracheophyta</taxon>
        <taxon>Spermatophyta</taxon>
        <taxon>Magnoliopsida</taxon>
        <taxon>eudicotyledons</taxon>
        <taxon>Gunneridae</taxon>
        <taxon>Pentapetalae</taxon>
        <taxon>asterids</taxon>
        <taxon>lamiids</taxon>
        <taxon>Lamiales</taxon>
        <taxon>Lentibulariaceae</taxon>
        <taxon>Genlisea</taxon>
    </lineage>
</organism>
<reference evidence="1 2" key="1">
    <citation type="journal article" date="2013" name="BMC Genomics">
        <title>The miniature genome of a carnivorous plant Genlisea aurea contains a low number of genes and short non-coding sequences.</title>
        <authorList>
            <person name="Leushkin E.V."/>
            <person name="Sutormin R.A."/>
            <person name="Nabieva E.R."/>
            <person name="Penin A.A."/>
            <person name="Kondrashov A.S."/>
            <person name="Logacheva M.D."/>
        </authorList>
    </citation>
    <scope>NUCLEOTIDE SEQUENCE [LARGE SCALE GENOMIC DNA]</scope>
</reference>
<dbReference type="EMBL" id="AUSU01004016">
    <property type="protein sequence ID" value="EPS65826.1"/>
    <property type="molecule type" value="Genomic_DNA"/>
</dbReference>
<dbReference type="Proteomes" id="UP000015453">
    <property type="component" value="Unassembled WGS sequence"/>
</dbReference>
<protein>
    <recommendedName>
        <fullName evidence="3">NHL repeat-containing protein</fullName>
    </recommendedName>
</protein>
<dbReference type="PANTHER" id="PTHR47076">
    <property type="entry name" value="NHL DOMAIN PROTEIN"/>
    <property type="match status" value="1"/>
</dbReference>
<dbReference type="AlphaFoldDB" id="S8CM32"/>
<dbReference type="PANTHER" id="PTHR47076:SF1">
    <property type="entry name" value="NHL DOMAIN PROTEIN"/>
    <property type="match status" value="1"/>
</dbReference>
<dbReference type="OrthoDB" id="1723198at2759"/>